<dbReference type="InterPro" id="IPR029010">
    <property type="entry name" value="ThuA-like"/>
</dbReference>
<feature type="domain" description="ThuA-like" evidence="2">
    <location>
        <begin position="38"/>
        <end position="249"/>
    </location>
</feature>
<dbReference type="Gene3D" id="3.40.50.880">
    <property type="match status" value="1"/>
</dbReference>
<evidence type="ECO:0000313" key="4">
    <source>
        <dbReference type="Proteomes" id="UP000305778"/>
    </source>
</evidence>
<dbReference type="InterPro" id="IPR029062">
    <property type="entry name" value="Class_I_gatase-like"/>
</dbReference>
<comment type="caution">
    <text evidence="3">The sequence shown here is derived from an EMBL/GenBank/DDBJ whole genome shotgun (WGS) entry which is preliminary data.</text>
</comment>
<keyword evidence="4" id="KW-1185">Reference proteome</keyword>
<dbReference type="Pfam" id="PF06283">
    <property type="entry name" value="ThuA"/>
    <property type="match status" value="1"/>
</dbReference>
<dbReference type="SUPFAM" id="SSF52317">
    <property type="entry name" value="Class I glutamine amidotransferase-like"/>
    <property type="match status" value="1"/>
</dbReference>
<accession>A0A4U0RPP4</accession>
<keyword evidence="1" id="KW-0732">Signal</keyword>
<feature type="signal peptide" evidence="1">
    <location>
        <begin position="1"/>
        <end position="27"/>
    </location>
</feature>
<dbReference type="OrthoDB" id="9816308at2"/>
<dbReference type="RefSeq" id="WP_136730465.1">
    <property type="nucleotide sequence ID" value="NZ_SUMC01000136.1"/>
</dbReference>
<evidence type="ECO:0000259" key="2">
    <source>
        <dbReference type="Pfam" id="PF06283"/>
    </source>
</evidence>
<proteinExistence type="predicted"/>
<name>A0A4U0RPP4_9ACTN</name>
<dbReference type="PANTHER" id="PTHR40469">
    <property type="entry name" value="SECRETED GLYCOSYL HYDROLASE"/>
    <property type="match status" value="1"/>
</dbReference>
<dbReference type="EMBL" id="SUMC01000136">
    <property type="protein sequence ID" value="TJZ97899.1"/>
    <property type="molecule type" value="Genomic_DNA"/>
</dbReference>
<evidence type="ECO:0000313" key="3">
    <source>
        <dbReference type="EMBL" id="TJZ97899.1"/>
    </source>
</evidence>
<gene>
    <name evidence="3" type="ORF">FCI23_48960</name>
</gene>
<feature type="chain" id="PRO_5020560392" evidence="1">
    <location>
        <begin position="28"/>
        <end position="267"/>
    </location>
</feature>
<dbReference type="AlphaFoldDB" id="A0A4U0RPP4"/>
<organism evidence="3 4">
    <name type="scientific">Actinacidiphila oryziradicis</name>
    <dbReference type="NCBI Taxonomy" id="2571141"/>
    <lineage>
        <taxon>Bacteria</taxon>
        <taxon>Bacillati</taxon>
        <taxon>Actinomycetota</taxon>
        <taxon>Actinomycetes</taxon>
        <taxon>Kitasatosporales</taxon>
        <taxon>Streptomycetaceae</taxon>
        <taxon>Actinacidiphila</taxon>
    </lineage>
</organism>
<dbReference type="PANTHER" id="PTHR40469:SF2">
    <property type="entry name" value="GALACTOSE-BINDING DOMAIN-LIKE SUPERFAMILY PROTEIN"/>
    <property type="match status" value="1"/>
</dbReference>
<sequence length="267" mass="28903">MLSKRIAISVATLALTVPLAAATSAQAGQVTHRSDTFRVLVFSKTTGYRHDSIPAGIAAIEQLGQEHHFTVDATEDSTQFTDANLKKYRAVVFLSSTGDPVDQPAEKAAFQRYIERGGGYVGIHAAADSGYDWAWYGGLVGAYFKSHPAQQNATVDVTQQAPSEKGLPRQWNRFDEWYNYRTNPRAAGVRVLAAMDESSYNVGPDAMGDHPITWCQRYDGGRAWYTGMGHTIASYTEPLFLKQLLGGIKMAAGAAAFPCGPNHPAAG</sequence>
<evidence type="ECO:0000256" key="1">
    <source>
        <dbReference type="SAM" id="SignalP"/>
    </source>
</evidence>
<protein>
    <submittedName>
        <fullName evidence="3">ThuA domain-containing protein</fullName>
    </submittedName>
</protein>
<reference evidence="3 4" key="1">
    <citation type="submission" date="2019-04" db="EMBL/GenBank/DDBJ databases">
        <title>Streptomyces oryziradicis sp. nov., a novel actinomycete isolated from rhizosphere soil of rice (Oryza sativa L.).</title>
        <authorList>
            <person name="Li C."/>
        </authorList>
    </citation>
    <scope>NUCLEOTIDE SEQUENCE [LARGE SCALE GENOMIC DNA]</scope>
    <source>
        <strain evidence="3 4">NEAU-C40</strain>
    </source>
</reference>
<dbReference type="Proteomes" id="UP000305778">
    <property type="component" value="Unassembled WGS sequence"/>
</dbReference>